<dbReference type="InterPro" id="IPR003439">
    <property type="entry name" value="ABC_transporter-like_ATP-bd"/>
</dbReference>
<dbReference type="OrthoDB" id="245989at2759"/>
<dbReference type="EMBL" id="AP024446">
    <property type="protein sequence ID" value="BCS23950.1"/>
    <property type="molecule type" value="Genomic_DNA"/>
</dbReference>
<evidence type="ECO:0000256" key="4">
    <source>
        <dbReference type="ARBA" id="ARBA00022475"/>
    </source>
</evidence>
<feature type="transmembrane region" description="Helical" evidence="12">
    <location>
        <begin position="1395"/>
        <end position="1414"/>
    </location>
</feature>
<keyword evidence="7" id="KW-0067">ATP-binding</keyword>
<dbReference type="Pfam" id="PF00005">
    <property type="entry name" value="ABC_tran"/>
    <property type="match status" value="2"/>
</dbReference>
<evidence type="ECO:0000256" key="10">
    <source>
        <dbReference type="SAM" id="Coils"/>
    </source>
</evidence>
<dbReference type="InterPro" id="IPR003593">
    <property type="entry name" value="AAA+_ATPase"/>
</dbReference>
<feature type="transmembrane region" description="Helical" evidence="12">
    <location>
        <begin position="1331"/>
        <end position="1350"/>
    </location>
</feature>
<keyword evidence="10" id="KW-0175">Coiled coil</keyword>
<dbReference type="InterPro" id="IPR029481">
    <property type="entry name" value="ABC_trans_N"/>
</dbReference>
<feature type="compositionally biased region" description="Low complexity" evidence="11">
    <location>
        <begin position="69"/>
        <end position="82"/>
    </location>
</feature>
<feature type="transmembrane region" description="Helical" evidence="12">
    <location>
        <begin position="784"/>
        <end position="802"/>
    </location>
</feature>
<name>A0A7R8ANU8_9EURO</name>
<feature type="transmembrane region" description="Helical" evidence="12">
    <location>
        <begin position="1226"/>
        <end position="1244"/>
    </location>
</feature>
<dbReference type="Proteomes" id="UP000654913">
    <property type="component" value="Chromosome 4"/>
</dbReference>
<keyword evidence="6" id="KW-0547">Nucleotide-binding</keyword>
<feature type="domain" description="ABC transporter" evidence="13">
    <location>
        <begin position="885"/>
        <end position="1128"/>
    </location>
</feature>
<dbReference type="RefSeq" id="XP_041556144.1">
    <property type="nucleotide sequence ID" value="XM_041703460.1"/>
</dbReference>
<evidence type="ECO:0000256" key="8">
    <source>
        <dbReference type="ARBA" id="ARBA00022989"/>
    </source>
</evidence>
<dbReference type="Gene3D" id="3.40.50.300">
    <property type="entry name" value="P-loop containing nucleotide triphosphate hydrolases"/>
    <property type="match status" value="2"/>
</dbReference>
<dbReference type="SMART" id="SM00382">
    <property type="entry name" value="AAA"/>
    <property type="match status" value="2"/>
</dbReference>
<keyword evidence="8 12" id="KW-1133">Transmembrane helix</keyword>
<dbReference type="PROSITE" id="PS00211">
    <property type="entry name" value="ABC_TRANSPORTER_1"/>
    <property type="match status" value="1"/>
</dbReference>
<dbReference type="FunFam" id="3.40.50.300:FF:002416">
    <property type="entry name" value="ABC multidrug transporter (Eurofung)"/>
    <property type="match status" value="1"/>
</dbReference>
<feature type="transmembrane region" description="Helical" evidence="12">
    <location>
        <begin position="1362"/>
        <end position="1383"/>
    </location>
</feature>
<feature type="transmembrane region" description="Helical" evidence="12">
    <location>
        <begin position="1489"/>
        <end position="1509"/>
    </location>
</feature>
<dbReference type="CDD" id="cd03233">
    <property type="entry name" value="ABCG_PDR_domain1"/>
    <property type="match status" value="1"/>
</dbReference>
<dbReference type="InterPro" id="IPR043926">
    <property type="entry name" value="ABCG_dom"/>
</dbReference>
<feature type="transmembrane region" description="Helical" evidence="12">
    <location>
        <begin position="535"/>
        <end position="556"/>
    </location>
</feature>
<feature type="compositionally biased region" description="Polar residues" evidence="11">
    <location>
        <begin position="83"/>
        <end position="92"/>
    </location>
</feature>
<proteinExistence type="inferred from homology"/>
<dbReference type="Pfam" id="PF19055">
    <property type="entry name" value="ABC2_membrane_7"/>
    <property type="match status" value="2"/>
</dbReference>
<keyword evidence="9 12" id="KW-0472">Membrane</keyword>
<keyword evidence="3" id="KW-0813">Transport</keyword>
<evidence type="ECO:0000313" key="15">
    <source>
        <dbReference type="Proteomes" id="UP000654913"/>
    </source>
</evidence>
<evidence type="ECO:0000256" key="5">
    <source>
        <dbReference type="ARBA" id="ARBA00022692"/>
    </source>
</evidence>
<feature type="transmembrane region" description="Helical" evidence="12">
    <location>
        <begin position="610"/>
        <end position="636"/>
    </location>
</feature>
<feature type="region of interest" description="Disordered" evidence="11">
    <location>
        <begin position="831"/>
        <end position="856"/>
    </location>
</feature>
<dbReference type="GO" id="GO:0005524">
    <property type="term" value="F:ATP binding"/>
    <property type="evidence" value="ECO:0007669"/>
    <property type="project" value="UniProtKB-KW"/>
</dbReference>
<keyword evidence="4" id="KW-1003">Cell membrane</keyword>
<evidence type="ECO:0000256" key="12">
    <source>
        <dbReference type="SAM" id="Phobius"/>
    </source>
</evidence>
<feature type="coiled-coil region" evidence="10">
    <location>
        <begin position="476"/>
        <end position="503"/>
    </location>
</feature>
<comment type="similarity">
    <text evidence="2">Belongs to the ABC transporter superfamily. ABCG family. PDR (TC 3.A.1.205) subfamily.</text>
</comment>
<evidence type="ECO:0000313" key="14">
    <source>
        <dbReference type="EMBL" id="BCS23950.1"/>
    </source>
</evidence>
<accession>A0A7R8ANU8</accession>
<evidence type="ECO:0000256" key="1">
    <source>
        <dbReference type="ARBA" id="ARBA00004651"/>
    </source>
</evidence>
<organism evidence="14 15">
    <name type="scientific">Aspergillus puulaauensis</name>
    <dbReference type="NCBI Taxonomy" id="1220207"/>
    <lineage>
        <taxon>Eukaryota</taxon>
        <taxon>Fungi</taxon>
        <taxon>Dikarya</taxon>
        <taxon>Ascomycota</taxon>
        <taxon>Pezizomycotina</taxon>
        <taxon>Eurotiomycetes</taxon>
        <taxon>Eurotiomycetidae</taxon>
        <taxon>Eurotiales</taxon>
        <taxon>Aspergillaceae</taxon>
        <taxon>Aspergillus</taxon>
    </lineage>
</organism>
<evidence type="ECO:0000256" key="6">
    <source>
        <dbReference type="ARBA" id="ARBA00022741"/>
    </source>
</evidence>
<dbReference type="InterPro" id="IPR034001">
    <property type="entry name" value="ABCG_PDR_1"/>
</dbReference>
<keyword evidence="15" id="KW-1185">Reference proteome</keyword>
<protein>
    <recommendedName>
        <fullName evidence="13">ABC transporter domain-containing protein</fullName>
    </recommendedName>
</protein>
<dbReference type="PROSITE" id="PS50893">
    <property type="entry name" value="ABC_TRANSPORTER_2"/>
    <property type="match status" value="2"/>
</dbReference>
<dbReference type="InterPro" id="IPR034003">
    <property type="entry name" value="ABCG_PDR_2"/>
</dbReference>
<feature type="transmembrane region" description="Helical" evidence="12">
    <location>
        <begin position="642"/>
        <end position="663"/>
    </location>
</feature>
<reference evidence="14" key="2">
    <citation type="submission" date="2021-02" db="EMBL/GenBank/DDBJ databases">
        <title>Aspergillus puulaauensis MK2 genome sequence.</title>
        <authorList>
            <person name="Futagami T."/>
            <person name="Mori K."/>
            <person name="Kadooka C."/>
            <person name="Tanaka T."/>
        </authorList>
    </citation>
    <scope>NUCLEOTIDE SEQUENCE</scope>
    <source>
        <strain evidence="14">MK2</strain>
    </source>
</reference>
<evidence type="ECO:0000256" key="2">
    <source>
        <dbReference type="ARBA" id="ARBA00006012"/>
    </source>
</evidence>
<dbReference type="SUPFAM" id="SSF52540">
    <property type="entry name" value="P-loop containing nucleoside triphosphate hydrolases"/>
    <property type="match status" value="2"/>
</dbReference>
<feature type="compositionally biased region" description="Polar residues" evidence="11">
    <location>
        <begin position="29"/>
        <end position="40"/>
    </location>
</feature>
<dbReference type="CDD" id="cd03232">
    <property type="entry name" value="ABCG_PDR_domain2"/>
    <property type="match status" value="1"/>
</dbReference>
<feature type="transmembrane region" description="Helical" evidence="12">
    <location>
        <begin position="568"/>
        <end position="589"/>
    </location>
</feature>
<dbReference type="InterPro" id="IPR010929">
    <property type="entry name" value="PDR_CDR_ABC"/>
</dbReference>
<dbReference type="FunFam" id="3.40.50.300:FF:000054">
    <property type="entry name" value="ABC multidrug transporter atrF"/>
    <property type="match status" value="1"/>
</dbReference>
<dbReference type="Pfam" id="PF06422">
    <property type="entry name" value="PDR_CDR"/>
    <property type="match status" value="1"/>
</dbReference>
<feature type="region of interest" description="Disordered" evidence="11">
    <location>
        <begin position="1"/>
        <end position="92"/>
    </location>
</feature>
<keyword evidence="5 12" id="KW-0812">Transmembrane</keyword>
<dbReference type="InterPro" id="IPR017871">
    <property type="entry name" value="ABC_transporter-like_CS"/>
</dbReference>
<feature type="transmembrane region" description="Helical" evidence="12">
    <location>
        <begin position="675"/>
        <end position="695"/>
    </location>
</feature>
<evidence type="ECO:0000256" key="9">
    <source>
        <dbReference type="ARBA" id="ARBA00023136"/>
    </source>
</evidence>
<dbReference type="InterPro" id="IPR027417">
    <property type="entry name" value="P-loop_NTPase"/>
</dbReference>
<dbReference type="Pfam" id="PF14510">
    <property type="entry name" value="ABC_trans_N"/>
    <property type="match status" value="1"/>
</dbReference>
<dbReference type="GeneID" id="64973955"/>
<dbReference type="KEGG" id="apuu:APUU_40394S"/>
<gene>
    <name evidence="14" type="ORF">APUU_40394S</name>
</gene>
<evidence type="ECO:0000256" key="7">
    <source>
        <dbReference type="ARBA" id="ARBA00022840"/>
    </source>
</evidence>
<dbReference type="PANTHER" id="PTHR19241">
    <property type="entry name" value="ATP-BINDING CASSETTE TRANSPORTER"/>
    <property type="match status" value="1"/>
</dbReference>
<sequence length="1529" mass="171301">MEQSPYRDPFRNSSSAQHQHPPSPASAESARTSETVSIPSTNTNTNTNNSPSEKFAPIRTNESPRNDSAAAIATAPATPTLTRQSTAGGRPLTQNEISNALAHRTTSSSYKESSDDTDQVVRLVSRMFGHDRKANSDEEQTRHVGVVWKNLTVQGVGLGAALQPTNADIFLGLPRLVRRVFSKGRRGGGGAPLRTILDDFTGCVRPGEMLLVLGRPGSGCSTFLKTIGNQRSGYKSVEGDISYGGTDANTMEDKYRSEVLYNPEEDLHYATLTVRQTLMFALKTRTPDKASRLPGETRKEYQETFLSTIAKLFWIEHCLGTKVGGEIVRGVSGGEKKRVSIGEALVTKASTQCWDNSTKGLDASTASEYVQSLRSLTNMAHASTLVALYQASENLYRQFDKVVLIEDGRCAYFGRAEHARAYFEGLGFECPPRWTTPDFLTSVSDPNARRVKKGWEDRIPRSAEGFQQAYRNSPDYKQNLRDIEDFEKEVKSQEAEREEARRRAPKKNYTAPFHKQVLILTERQFMIMYGDRQTLIGKWGILTFQALIIGSLFYNLQQTSAGVFTRGGVMFFVLLFNALLALAELTDVFTHRPVMLKHKSFSFYRPSAYAVAQVVCDVPMIFIQVTLFELIVYFMANLQRTASQFFINFLFIFILTMTMYSFFRTIGSLSASLDVATRLTGVAIQALVVYTGYLIPPWKMHPWLKWLIWINPVQYAFEGIMANEFYNLDIQCVPPSIVPDGPGAQSGHQTCAIQGSTPDQLTVQGANYIQTAYTYSRAHLWRNFGIIIAWFVFFVLATMVGMELQKPNKGGSAVTVFKRGEAPKAIERAVEHKDKEVSNGDVESGVNGTSNGNGDAVTMEEDIEGNETEKGNASVEGIARSTSVFTFQNVNYTIPVTGGKKRLLRDVQGYVRPGRLTALVGASGAGKTTLLNALAQRLDFGVVTGDFLVDGKPLPRSFQRATGFAEQQDIHEPTATVRESLRFSALLRQPKEVPTQEKYDYCEKIIDLLEMRPIAGATVGSGGVGLNQEQRKRLTIAVELASKPSLLLFLDEPTSGLDSLAAFNIVRFLRRLADAGQAILCTIHQPSAVLFEMFDDLILLQSGGRTVYNGELGTDSSKLIQYFEQNGGKKCPDDANPAEYMLEVIGAGNPEYRGQDWGDVWANSQNCKQLSGEISNTIESRRNNETERNKDDDREYAMPIWTQIVAVTKRSFVAYWRTPEYNIGKFALHIFTGLFNTFTFWHLGNSYIDMQSRLFSVFMTLTICPPLIQQLQPRYLHFRGLYESREANSKIYHWTAFVTSAILPELPYSIIAGSIYFNCWYWGVWFPRDSFSSGFVWMLLMVFELFYVSFGQFIAAMSPNELLASLLVPCFFTFIVAFCGVVVPYMALPTFWRSWMYWLTPFHYLLEGFLGVVVHNVPMECVEREESFFSLPPGLGTCQEYAGAFVDAATGYVRDAGGGMCAYCQFSDGDQFATNFNVYYSHKWRDYGIFWAFVGFNFAAVFFFSWLYLHGVNDAKRWLSARRTKSVKG</sequence>
<evidence type="ECO:0000256" key="11">
    <source>
        <dbReference type="SAM" id="MobiDB-lite"/>
    </source>
</evidence>
<dbReference type="InterPro" id="IPR013525">
    <property type="entry name" value="ABC2_TM"/>
</dbReference>
<reference evidence="14" key="1">
    <citation type="submission" date="2021-01" db="EMBL/GenBank/DDBJ databases">
        <authorList>
            <consortium name="Aspergillus puulaauensis MK2 genome sequencing consortium"/>
            <person name="Kazuki M."/>
            <person name="Futagami T."/>
        </authorList>
    </citation>
    <scope>NUCLEOTIDE SEQUENCE</scope>
    <source>
        <strain evidence="14">MK2</strain>
    </source>
</reference>
<dbReference type="GO" id="GO:0005886">
    <property type="term" value="C:plasma membrane"/>
    <property type="evidence" value="ECO:0007669"/>
    <property type="project" value="UniProtKB-SubCell"/>
</dbReference>
<comment type="subcellular location">
    <subcellularLocation>
        <location evidence="1">Cell membrane</location>
        <topology evidence="1">Multi-pass membrane protein</topology>
    </subcellularLocation>
</comment>
<dbReference type="GO" id="GO:0016887">
    <property type="term" value="F:ATP hydrolysis activity"/>
    <property type="evidence" value="ECO:0007669"/>
    <property type="project" value="InterPro"/>
</dbReference>
<evidence type="ECO:0000256" key="3">
    <source>
        <dbReference type="ARBA" id="ARBA00022448"/>
    </source>
</evidence>
<evidence type="ECO:0000259" key="13">
    <source>
        <dbReference type="PROSITE" id="PS50893"/>
    </source>
</evidence>
<dbReference type="Pfam" id="PF01061">
    <property type="entry name" value="ABC2_membrane"/>
    <property type="match status" value="2"/>
</dbReference>
<feature type="domain" description="ABC transporter" evidence="13">
    <location>
        <begin position="171"/>
        <end position="432"/>
    </location>
</feature>
<dbReference type="GO" id="GO:0140359">
    <property type="term" value="F:ABC-type transporter activity"/>
    <property type="evidence" value="ECO:0007669"/>
    <property type="project" value="InterPro"/>
</dbReference>